<keyword evidence="2" id="KW-1185">Reference proteome</keyword>
<dbReference type="RefSeq" id="XP_020852667.1">
    <property type="nucleotide sequence ID" value="XM_020997008.1"/>
</dbReference>
<dbReference type="Proteomes" id="UP000515140">
    <property type="component" value="Unplaced"/>
</dbReference>
<accession>A0A6P5L4I2</accession>
<protein>
    <submittedName>
        <fullName evidence="3">Cytochrome P450 2C55-like isoform X1</fullName>
    </submittedName>
</protein>
<reference evidence="3" key="1">
    <citation type="submission" date="2025-08" db="UniProtKB">
        <authorList>
            <consortium name="RefSeq"/>
        </authorList>
    </citation>
    <scope>IDENTIFICATION</scope>
    <source>
        <tissue evidence="3">Spleen</tissue>
    </source>
</reference>
<organism evidence="2 3">
    <name type="scientific">Phascolarctos cinereus</name>
    <name type="common">Koala</name>
    <dbReference type="NCBI Taxonomy" id="38626"/>
    <lineage>
        <taxon>Eukaryota</taxon>
        <taxon>Metazoa</taxon>
        <taxon>Chordata</taxon>
        <taxon>Craniata</taxon>
        <taxon>Vertebrata</taxon>
        <taxon>Euteleostomi</taxon>
        <taxon>Mammalia</taxon>
        <taxon>Metatheria</taxon>
        <taxon>Diprotodontia</taxon>
        <taxon>Phascolarctidae</taxon>
        <taxon>Phascolarctos</taxon>
    </lineage>
</organism>
<feature type="region of interest" description="Disordered" evidence="1">
    <location>
        <begin position="1"/>
        <end position="33"/>
    </location>
</feature>
<dbReference type="GeneID" id="110215469"/>
<dbReference type="AlphaFoldDB" id="A0A6P5L4I2"/>
<dbReference type="KEGG" id="pcw:110215469"/>
<gene>
    <name evidence="3" type="primary">LOC110215469</name>
</gene>
<evidence type="ECO:0000313" key="3">
    <source>
        <dbReference type="RefSeq" id="XP_020852667.1"/>
    </source>
</evidence>
<evidence type="ECO:0000256" key="1">
    <source>
        <dbReference type="SAM" id="MobiDB-lite"/>
    </source>
</evidence>
<evidence type="ECO:0000313" key="2">
    <source>
        <dbReference type="Proteomes" id="UP000515140"/>
    </source>
</evidence>
<proteinExistence type="predicted"/>
<name>A0A6P5L4I2_PHACI</name>
<sequence length="92" mass="10570">MRRIGQLPRGTQEPVRLTRHQAGRTRGTPGLVFSSGEKWKQMQHFSLATLRNGWGRGALRSESKKRQSSWWKNLKSKCKLLEAEEVPIKKNG</sequence>
<dbReference type="InParanoid" id="A0A6P5L4I2"/>